<accession>A0A915JMJ6</accession>
<dbReference type="AlphaFoldDB" id="A0A915JMJ6"/>
<reference evidence="2" key="1">
    <citation type="submission" date="2022-11" db="UniProtKB">
        <authorList>
            <consortium name="WormBaseParasite"/>
        </authorList>
    </citation>
    <scope>IDENTIFICATION</scope>
</reference>
<proteinExistence type="predicted"/>
<protein>
    <submittedName>
        <fullName evidence="2">Uncharacterized protein</fullName>
    </submittedName>
</protein>
<sequence>MQERFLQEIAKRFKLFAISSVPSKKTSINDPLGFCKKDMLNRNEVDLLGWSINWKSRLRRIVELLGWSNCWGSRPSGTQSIAVLSALRSCGICDLILIFRRNFELRADYCQKTIRLKITAVSWNITFAHDKINDRSLETGCSMFSPLNFHWC</sequence>
<evidence type="ECO:0000313" key="1">
    <source>
        <dbReference type="Proteomes" id="UP000887565"/>
    </source>
</evidence>
<evidence type="ECO:0000313" key="2">
    <source>
        <dbReference type="WBParaSite" id="nRc.2.0.1.t27429-RA"/>
    </source>
</evidence>
<organism evidence="1 2">
    <name type="scientific">Romanomermis culicivorax</name>
    <name type="common">Nematode worm</name>
    <dbReference type="NCBI Taxonomy" id="13658"/>
    <lineage>
        <taxon>Eukaryota</taxon>
        <taxon>Metazoa</taxon>
        <taxon>Ecdysozoa</taxon>
        <taxon>Nematoda</taxon>
        <taxon>Enoplea</taxon>
        <taxon>Dorylaimia</taxon>
        <taxon>Mermithida</taxon>
        <taxon>Mermithoidea</taxon>
        <taxon>Mermithidae</taxon>
        <taxon>Romanomermis</taxon>
    </lineage>
</organism>
<keyword evidence="1" id="KW-1185">Reference proteome</keyword>
<dbReference type="Proteomes" id="UP000887565">
    <property type="component" value="Unplaced"/>
</dbReference>
<name>A0A915JMJ6_ROMCU</name>
<dbReference type="WBParaSite" id="nRc.2.0.1.t27429-RA">
    <property type="protein sequence ID" value="nRc.2.0.1.t27429-RA"/>
    <property type="gene ID" value="nRc.2.0.1.g27429"/>
</dbReference>